<keyword evidence="3" id="KW-1185">Reference proteome</keyword>
<sequence>MVTNSISNPPHQISGRVEQQGDVGSPPYAWESNSGISVVTLQERRTSAEDSGKQILFPSRINALWVEDDFLSPPPTPLS</sequence>
<accession>A0AAV4UDL1</accession>
<feature type="region of interest" description="Disordered" evidence="1">
    <location>
        <begin position="1"/>
        <end position="29"/>
    </location>
</feature>
<evidence type="ECO:0000256" key="1">
    <source>
        <dbReference type="SAM" id="MobiDB-lite"/>
    </source>
</evidence>
<evidence type="ECO:0000313" key="2">
    <source>
        <dbReference type="EMBL" id="GIY55899.1"/>
    </source>
</evidence>
<organism evidence="2 3">
    <name type="scientific">Caerostris extrusa</name>
    <name type="common">Bark spider</name>
    <name type="synonym">Caerostris bankana</name>
    <dbReference type="NCBI Taxonomy" id="172846"/>
    <lineage>
        <taxon>Eukaryota</taxon>
        <taxon>Metazoa</taxon>
        <taxon>Ecdysozoa</taxon>
        <taxon>Arthropoda</taxon>
        <taxon>Chelicerata</taxon>
        <taxon>Arachnida</taxon>
        <taxon>Araneae</taxon>
        <taxon>Araneomorphae</taxon>
        <taxon>Entelegynae</taxon>
        <taxon>Araneoidea</taxon>
        <taxon>Araneidae</taxon>
        <taxon>Caerostris</taxon>
    </lineage>
</organism>
<name>A0AAV4UDL1_CAEEX</name>
<feature type="compositionally biased region" description="Polar residues" evidence="1">
    <location>
        <begin position="1"/>
        <end position="11"/>
    </location>
</feature>
<reference evidence="2 3" key="1">
    <citation type="submission" date="2021-06" db="EMBL/GenBank/DDBJ databases">
        <title>Caerostris extrusa draft genome.</title>
        <authorList>
            <person name="Kono N."/>
            <person name="Arakawa K."/>
        </authorList>
    </citation>
    <scope>NUCLEOTIDE SEQUENCE [LARGE SCALE GENOMIC DNA]</scope>
</reference>
<dbReference type="AlphaFoldDB" id="A0AAV4UDL1"/>
<comment type="caution">
    <text evidence="2">The sequence shown here is derived from an EMBL/GenBank/DDBJ whole genome shotgun (WGS) entry which is preliminary data.</text>
</comment>
<protein>
    <submittedName>
        <fullName evidence="2">Uncharacterized protein</fullName>
    </submittedName>
</protein>
<evidence type="ECO:0000313" key="3">
    <source>
        <dbReference type="Proteomes" id="UP001054945"/>
    </source>
</evidence>
<proteinExistence type="predicted"/>
<gene>
    <name evidence="2" type="ORF">CEXT_459841</name>
</gene>
<dbReference type="EMBL" id="BPLR01012695">
    <property type="protein sequence ID" value="GIY55899.1"/>
    <property type="molecule type" value="Genomic_DNA"/>
</dbReference>
<dbReference type="Proteomes" id="UP001054945">
    <property type="component" value="Unassembled WGS sequence"/>
</dbReference>